<evidence type="ECO:0000256" key="3">
    <source>
        <dbReference type="ARBA" id="ARBA00022723"/>
    </source>
</evidence>
<keyword evidence="2 7" id="KW-0349">Heme</keyword>
<dbReference type="Gene3D" id="1.10.630.10">
    <property type="entry name" value="Cytochrome P450"/>
    <property type="match status" value="1"/>
</dbReference>
<comment type="caution">
    <text evidence="8">The sequence shown here is derived from an EMBL/GenBank/DDBJ whole genome shotgun (WGS) entry which is preliminary data.</text>
</comment>
<dbReference type="InterPro" id="IPR001128">
    <property type="entry name" value="Cyt_P450"/>
</dbReference>
<dbReference type="AlphaFoldDB" id="A0A2T0QF10"/>
<name>A0A2T0QF10_9ACTN</name>
<dbReference type="Proteomes" id="UP000237846">
    <property type="component" value="Unassembled WGS sequence"/>
</dbReference>
<dbReference type="PROSITE" id="PS00086">
    <property type="entry name" value="CYTOCHROME_P450"/>
    <property type="match status" value="1"/>
</dbReference>
<evidence type="ECO:0000313" key="8">
    <source>
        <dbReference type="EMBL" id="PRY02526.1"/>
    </source>
</evidence>
<dbReference type="GO" id="GO:0020037">
    <property type="term" value="F:heme binding"/>
    <property type="evidence" value="ECO:0007669"/>
    <property type="project" value="InterPro"/>
</dbReference>
<protein>
    <submittedName>
        <fullName evidence="8">Cytochrome P450</fullName>
    </submittedName>
</protein>
<evidence type="ECO:0000256" key="4">
    <source>
        <dbReference type="ARBA" id="ARBA00023002"/>
    </source>
</evidence>
<evidence type="ECO:0000256" key="2">
    <source>
        <dbReference type="ARBA" id="ARBA00022617"/>
    </source>
</evidence>
<dbReference type="PRINTS" id="PR00359">
    <property type="entry name" value="BP450"/>
</dbReference>
<dbReference type="PANTHER" id="PTHR46696:SF1">
    <property type="entry name" value="CYTOCHROME P450 YJIB-RELATED"/>
    <property type="match status" value="1"/>
</dbReference>
<dbReference type="FunFam" id="1.10.630.10:FF:000018">
    <property type="entry name" value="Cytochrome P450 monooxygenase"/>
    <property type="match status" value="1"/>
</dbReference>
<comment type="similarity">
    <text evidence="1 7">Belongs to the cytochrome P450 family.</text>
</comment>
<sequence length="407" mass="44635">MANSAAGDPTGPKLPIERGCPFAPPTAYERLREQAPVNKVRLTSGGEAWWVSRHEEGRAVLADPRFSSDKRKDGFPLFTLDAATLRQLRSRPPLMLGMDGAEHAAARRAVIGEFTVKRLAALRPRVQEIVDRFIDRVLAADQRPVDLVQALALPVPSLVICELLGVPYTDHDFFQSRTTMMVSRTSPEDRRRAFAELHAYLDGLVTRKESAPGDDLFGRQIARQGRQGTVDHAGLVSLAFLLLTAGHETTANMISLGVVGLLSHPQELALITADPDKTPMAVEELLRFFTIADGVTSRLATEDVEIGGVGIRAGEGVIVSTLSANWDPAAFKDPAELDIERGARHHLAFGFGPHQCLGQNLARMELQIVFDTLFRRIPTLRLAAPVEDLPFKNDAVIYGVHELPVTW</sequence>
<organism evidence="8 9">
    <name type="scientific">Allonocardiopsis opalescens</name>
    <dbReference type="NCBI Taxonomy" id="1144618"/>
    <lineage>
        <taxon>Bacteria</taxon>
        <taxon>Bacillati</taxon>
        <taxon>Actinomycetota</taxon>
        <taxon>Actinomycetes</taxon>
        <taxon>Streptosporangiales</taxon>
        <taxon>Allonocardiopsis</taxon>
    </lineage>
</organism>
<dbReference type="Pfam" id="PF00067">
    <property type="entry name" value="p450"/>
    <property type="match status" value="1"/>
</dbReference>
<accession>A0A2T0QF10</accession>
<keyword evidence="6 7" id="KW-0503">Monooxygenase</keyword>
<evidence type="ECO:0000256" key="7">
    <source>
        <dbReference type="RuleBase" id="RU000461"/>
    </source>
</evidence>
<keyword evidence="5 7" id="KW-0408">Iron</keyword>
<keyword evidence="9" id="KW-1185">Reference proteome</keyword>
<keyword evidence="4 7" id="KW-0560">Oxidoreductase</keyword>
<evidence type="ECO:0000313" key="9">
    <source>
        <dbReference type="Proteomes" id="UP000237846"/>
    </source>
</evidence>
<dbReference type="RefSeq" id="WP_106240257.1">
    <property type="nucleotide sequence ID" value="NZ_PVZC01000001.1"/>
</dbReference>
<dbReference type="CDD" id="cd11030">
    <property type="entry name" value="CYP105-like"/>
    <property type="match status" value="1"/>
</dbReference>
<dbReference type="GO" id="GO:0016705">
    <property type="term" value="F:oxidoreductase activity, acting on paired donors, with incorporation or reduction of molecular oxygen"/>
    <property type="evidence" value="ECO:0007669"/>
    <property type="project" value="InterPro"/>
</dbReference>
<reference evidence="8 9" key="1">
    <citation type="submission" date="2018-03" db="EMBL/GenBank/DDBJ databases">
        <title>Genomic Encyclopedia of Archaeal and Bacterial Type Strains, Phase II (KMG-II): from individual species to whole genera.</title>
        <authorList>
            <person name="Goeker M."/>
        </authorList>
    </citation>
    <scope>NUCLEOTIDE SEQUENCE [LARGE SCALE GENOMIC DNA]</scope>
    <source>
        <strain evidence="8 9">DSM 45601</strain>
    </source>
</reference>
<dbReference type="EMBL" id="PVZC01000001">
    <property type="protein sequence ID" value="PRY02526.1"/>
    <property type="molecule type" value="Genomic_DNA"/>
</dbReference>
<keyword evidence="3 7" id="KW-0479">Metal-binding</keyword>
<dbReference type="PANTHER" id="PTHR46696">
    <property type="entry name" value="P450, PUTATIVE (EUROFUNG)-RELATED"/>
    <property type="match status" value="1"/>
</dbReference>
<dbReference type="PRINTS" id="PR00385">
    <property type="entry name" value="P450"/>
</dbReference>
<dbReference type="InterPro" id="IPR017972">
    <property type="entry name" value="Cyt_P450_CS"/>
</dbReference>
<dbReference type="InterPro" id="IPR036396">
    <property type="entry name" value="Cyt_P450_sf"/>
</dbReference>
<proteinExistence type="inferred from homology"/>
<evidence type="ECO:0000256" key="1">
    <source>
        <dbReference type="ARBA" id="ARBA00010617"/>
    </source>
</evidence>
<dbReference type="InterPro" id="IPR002397">
    <property type="entry name" value="Cyt_P450_B"/>
</dbReference>
<gene>
    <name evidence="8" type="ORF">CLV72_1011128</name>
</gene>
<dbReference type="GO" id="GO:0004497">
    <property type="term" value="F:monooxygenase activity"/>
    <property type="evidence" value="ECO:0007669"/>
    <property type="project" value="UniProtKB-KW"/>
</dbReference>
<dbReference type="OrthoDB" id="4133219at2"/>
<dbReference type="GO" id="GO:0005506">
    <property type="term" value="F:iron ion binding"/>
    <property type="evidence" value="ECO:0007669"/>
    <property type="project" value="InterPro"/>
</dbReference>
<dbReference type="SUPFAM" id="SSF48264">
    <property type="entry name" value="Cytochrome P450"/>
    <property type="match status" value="1"/>
</dbReference>
<evidence type="ECO:0000256" key="5">
    <source>
        <dbReference type="ARBA" id="ARBA00023004"/>
    </source>
</evidence>
<evidence type="ECO:0000256" key="6">
    <source>
        <dbReference type="ARBA" id="ARBA00023033"/>
    </source>
</evidence>